<keyword evidence="2" id="KW-0614">Plasmid</keyword>
<evidence type="ECO:0000313" key="3">
    <source>
        <dbReference type="Proteomes" id="UP000325606"/>
    </source>
</evidence>
<evidence type="ECO:0000313" key="2">
    <source>
        <dbReference type="EMBL" id="QEW08717.1"/>
    </source>
</evidence>
<dbReference type="InterPro" id="IPR042297">
    <property type="entry name" value="Antirestriction_sf"/>
</dbReference>
<gene>
    <name evidence="2" type="ORF">F5I99_19235</name>
</gene>
<dbReference type="EMBL" id="CP044223">
    <property type="protein sequence ID" value="QEW08717.1"/>
    <property type="molecule type" value="Genomic_DNA"/>
</dbReference>
<geneLocation type="plasmid" evidence="2 3">
    <name>unnamed1</name>
</geneLocation>
<accession>A0A5J6LJC9</accession>
<dbReference type="KEGG" id="nik:F5I99_19235"/>
<reference evidence="2 3" key="1">
    <citation type="submission" date="2019-09" db="EMBL/GenBank/DDBJ databases">
        <title>Nitrincola iocasae sp. nov., a bacterium isolated from the sediment collected at a cold seep field in South China Sea.</title>
        <authorList>
            <person name="Zhang H."/>
            <person name="Wang H."/>
            <person name="Li C."/>
        </authorList>
    </citation>
    <scope>NUCLEOTIDE SEQUENCE [LARGE SCALE GENOMIC DNA]</scope>
    <source>
        <strain evidence="2 3">KXZD1103</strain>
        <plasmid evidence="2 3">unnamed1</plasmid>
    </source>
</reference>
<dbReference type="RefSeq" id="WP_014579469.1">
    <property type="nucleotide sequence ID" value="NZ_CP044223.1"/>
</dbReference>
<name>A0A5J6LJC9_9GAMM</name>
<proteinExistence type="inferred from homology"/>
<dbReference type="InterPro" id="IPR004914">
    <property type="entry name" value="Antirestrict"/>
</dbReference>
<protein>
    <submittedName>
        <fullName evidence="2">Antirestriction protein</fullName>
    </submittedName>
</protein>
<dbReference type="Gene3D" id="3.30.70.3580">
    <property type="entry name" value="Antirestriction protein"/>
    <property type="match status" value="1"/>
</dbReference>
<evidence type="ECO:0000256" key="1">
    <source>
        <dbReference type="ARBA" id="ARBA00008618"/>
    </source>
</evidence>
<dbReference type="Proteomes" id="UP000325606">
    <property type="component" value="Plasmid unnamed1"/>
</dbReference>
<organism evidence="2 3">
    <name type="scientific">Nitrincola iocasae</name>
    <dbReference type="NCBI Taxonomy" id="2614693"/>
    <lineage>
        <taxon>Bacteria</taxon>
        <taxon>Pseudomonadati</taxon>
        <taxon>Pseudomonadota</taxon>
        <taxon>Gammaproteobacteria</taxon>
        <taxon>Oceanospirillales</taxon>
        <taxon>Oceanospirillaceae</taxon>
        <taxon>Nitrincola</taxon>
    </lineage>
</organism>
<comment type="similarity">
    <text evidence="1">Belongs to the antirestriction protein family.</text>
</comment>
<dbReference type="Pfam" id="PF03230">
    <property type="entry name" value="Antirestrict"/>
    <property type="match status" value="1"/>
</dbReference>
<sequence length="144" mass="15569">MTDTTDYTPVTASLVAEDNRMGFYPAAFGEARMMRGEALVLGYMGNLSQDYKGAFWHFYTLSNGGYYMAPAIDTEMHLEVSGNWFSGSMSADAAGIVATLFAFGHLAAEAQGTAEGDALIDRYHFLREYALDHAEAAAILGAID</sequence>
<keyword evidence="3" id="KW-1185">Reference proteome</keyword>
<dbReference type="AlphaFoldDB" id="A0A5J6LJC9"/>